<dbReference type="Pfam" id="PF04434">
    <property type="entry name" value="SWIM"/>
    <property type="match status" value="1"/>
</dbReference>
<accession>A0ABP7KXL0</accession>
<keyword evidence="5" id="KW-1185">Reference proteome</keyword>
<feature type="region of interest" description="Disordered" evidence="2">
    <location>
        <begin position="341"/>
        <end position="360"/>
    </location>
</feature>
<feature type="compositionally biased region" description="Polar residues" evidence="2">
    <location>
        <begin position="341"/>
        <end position="358"/>
    </location>
</feature>
<dbReference type="EMBL" id="BAABCN010000012">
    <property type="protein sequence ID" value="GAA3888113.1"/>
    <property type="molecule type" value="Genomic_DNA"/>
</dbReference>
<keyword evidence="1" id="KW-0479">Metal-binding</keyword>
<evidence type="ECO:0000313" key="4">
    <source>
        <dbReference type="EMBL" id="GAA3888113.1"/>
    </source>
</evidence>
<feature type="compositionally biased region" description="Low complexity" evidence="2">
    <location>
        <begin position="90"/>
        <end position="103"/>
    </location>
</feature>
<dbReference type="RefSeq" id="WP_345068615.1">
    <property type="nucleotide sequence ID" value="NZ_BAABCN010000012.1"/>
</dbReference>
<gene>
    <name evidence="4" type="ORF">GCM10022381_32530</name>
</gene>
<organism evidence="4 5">
    <name type="scientific">Leifsonia kafniensis</name>
    <dbReference type="NCBI Taxonomy" id="475957"/>
    <lineage>
        <taxon>Bacteria</taxon>
        <taxon>Bacillati</taxon>
        <taxon>Actinomycetota</taxon>
        <taxon>Actinomycetes</taxon>
        <taxon>Micrococcales</taxon>
        <taxon>Microbacteriaceae</taxon>
        <taxon>Leifsonia</taxon>
    </lineage>
</organism>
<keyword evidence="1" id="KW-0863">Zinc-finger</keyword>
<feature type="region of interest" description="Disordered" evidence="2">
    <location>
        <begin position="389"/>
        <end position="409"/>
    </location>
</feature>
<sequence length="409" mass="44359">MLTLTHIEQFADSASLARGRDYFQRDLVLSTTTRANGTVDRVVEGERPYRVKLGARSWSCSCPVGARGDFCKHCVAVALAVVADAQPADAPPASGGASAGPEAINDADDGLDRTHVTETLPDARKRILGMFRTRRELIRWDAVSEYVSFAYIGVEELRLSALSWGPAKIIPLTEKAIAVVAKVVGRADDSNGEIGDLVGDLLALHAELYALAPPAPKKLVGWLIDFQFDGSQDFFTPDIADYTDALGVTGANLLLDRLDALEAELPPPTDEWDSSSSTRSSIASNRERLAVAMGDPAGVIASFGDLTRSYRMHDLAKALIEVGAVDQAVDIAERGTFLETSRPSDAANTGLSCSTSTARARPRWMPGSGFSIAGRHRSTRLRSRPRRALTGMRGRRRPIRSWRKRTRVN</sequence>
<feature type="domain" description="SWIM-type" evidence="3">
    <location>
        <begin position="49"/>
        <end position="82"/>
    </location>
</feature>
<reference evidence="5" key="1">
    <citation type="journal article" date="2019" name="Int. J. Syst. Evol. Microbiol.">
        <title>The Global Catalogue of Microorganisms (GCM) 10K type strain sequencing project: providing services to taxonomists for standard genome sequencing and annotation.</title>
        <authorList>
            <consortium name="The Broad Institute Genomics Platform"/>
            <consortium name="The Broad Institute Genome Sequencing Center for Infectious Disease"/>
            <person name="Wu L."/>
            <person name="Ma J."/>
        </authorList>
    </citation>
    <scope>NUCLEOTIDE SEQUENCE [LARGE SCALE GENOMIC DNA]</scope>
    <source>
        <strain evidence="5">JCM 17021</strain>
    </source>
</reference>
<keyword evidence="1" id="KW-0862">Zinc</keyword>
<dbReference type="PROSITE" id="PS50966">
    <property type="entry name" value="ZF_SWIM"/>
    <property type="match status" value="1"/>
</dbReference>
<evidence type="ECO:0000256" key="1">
    <source>
        <dbReference type="PROSITE-ProRule" id="PRU00325"/>
    </source>
</evidence>
<evidence type="ECO:0000313" key="5">
    <source>
        <dbReference type="Proteomes" id="UP001501803"/>
    </source>
</evidence>
<dbReference type="Proteomes" id="UP001501803">
    <property type="component" value="Unassembled WGS sequence"/>
</dbReference>
<evidence type="ECO:0000259" key="3">
    <source>
        <dbReference type="PROSITE" id="PS50966"/>
    </source>
</evidence>
<protein>
    <recommendedName>
        <fullName evidence="3">SWIM-type domain-containing protein</fullName>
    </recommendedName>
</protein>
<name>A0ABP7KXL0_9MICO</name>
<feature type="region of interest" description="Disordered" evidence="2">
    <location>
        <begin position="90"/>
        <end position="115"/>
    </location>
</feature>
<evidence type="ECO:0000256" key="2">
    <source>
        <dbReference type="SAM" id="MobiDB-lite"/>
    </source>
</evidence>
<proteinExistence type="predicted"/>
<dbReference type="InterPro" id="IPR007527">
    <property type="entry name" value="Znf_SWIM"/>
</dbReference>
<comment type="caution">
    <text evidence="4">The sequence shown here is derived from an EMBL/GenBank/DDBJ whole genome shotgun (WGS) entry which is preliminary data.</text>
</comment>